<protein>
    <submittedName>
        <fullName evidence="4">Peptidase</fullName>
    </submittedName>
</protein>
<feature type="non-terminal residue" evidence="4">
    <location>
        <position position="1"/>
    </location>
</feature>
<keyword evidence="2" id="KW-0472">Membrane</keyword>
<feature type="domain" description="Band 7" evidence="3">
    <location>
        <begin position="58"/>
        <end position="245"/>
    </location>
</feature>
<evidence type="ECO:0000313" key="5">
    <source>
        <dbReference type="Proteomes" id="UP000762676"/>
    </source>
</evidence>
<feature type="coiled-coil region" evidence="1">
    <location>
        <begin position="249"/>
        <end position="276"/>
    </location>
</feature>
<dbReference type="AlphaFoldDB" id="A0AAV4FXY8"/>
<proteinExistence type="predicted"/>
<reference evidence="4 5" key="1">
    <citation type="journal article" date="2021" name="Elife">
        <title>Chloroplast acquisition without the gene transfer in kleptoplastic sea slugs, Plakobranchus ocellatus.</title>
        <authorList>
            <person name="Maeda T."/>
            <person name="Takahashi S."/>
            <person name="Yoshida T."/>
            <person name="Shimamura S."/>
            <person name="Takaki Y."/>
            <person name="Nagai Y."/>
            <person name="Toyoda A."/>
            <person name="Suzuki Y."/>
            <person name="Arimoto A."/>
            <person name="Ishii H."/>
            <person name="Satoh N."/>
            <person name="Nishiyama T."/>
            <person name="Hasebe M."/>
            <person name="Maruyama T."/>
            <person name="Minagawa J."/>
            <person name="Obokata J."/>
            <person name="Shigenobu S."/>
        </authorList>
    </citation>
    <scope>NUCLEOTIDE SEQUENCE [LARGE SCALE GENOMIC DNA]</scope>
</reference>
<dbReference type="InterPro" id="IPR001107">
    <property type="entry name" value="Band_7"/>
</dbReference>
<evidence type="ECO:0000259" key="3">
    <source>
        <dbReference type="Pfam" id="PF01145"/>
    </source>
</evidence>
<evidence type="ECO:0000313" key="4">
    <source>
        <dbReference type="EMBL" id="GFR77964.1"/>
    </source>
</evidence>
<sequence length="342" mass="39316">SAVLALLTGSTNRKLIVLFTILFCLGLLLLVILLPISFVYVEYHEYALSRNSWTGTVDYSEVYEGGCYLLAPQDELIWFDATAHFLQQSLEIMDSTGLSIGLDISLQYFLKRGEVPRLFQKHHHGYHKVIHYLVESTIKNTAVGFTLDQYRLHRQEVEARIFSTVRRVLSGDCCDSCCPDNCNKRKVDCSPSVCRPVGICHPGHHVEIKYFQLGAIRIPETVMNRHMKTIVLQVEADRELYYQKRAIEVKKTEQLAQDIRNKAEELRQEARAQDRVIRVKAEAEKLARVEKARQEGLRLVFSMFNITQEETKLSYIYAHALANMGDNLRYSYAYQNLGAYSP</sequence>
<name>A0AAV4FXY8_9GAST</name>
<keyword evidence="5" id="KW-1185">Reference proteome</keyword>
<evidence type="ECO:0000256" key="2">
    <source>
        <dbReference type="SAM" id="Phobius"/>
    </source>
</evidence>
<gene>
    <name evidence="4" type="ORF">ElyMa_005838000</name>
</gene>
<comment type="caution">
    <text evidence="4">The sequence shown here is derived from an EMBL/GenBank/DDBJ whole genome shotgun (WGS) entry which is preliminary data.</text>
</comment>
<accession>A0AAV4FXY8</accession>
<keyword evidence="1" id="KW-0175">Coiled coil</keyword>
<dbReference type="Proteomes" id="UP000762676">
    <property type="component" value="Unassembled WGS sequence"/>
</dbReference>
<organism evidence="4 5">
    <name type="scientific">Elysia marginata</name>
    <dbReference type="NCBI Taxonomy" id="1093978"/>
    <lineage>
        <taxon>Eukaryota</taxon>
        <taxon>Metazoa</taxon>
        <taxon>Spiralia</taxon>
        <taxon>Lophotrochozoa</taxon>
        <taxon>Mollusca</taxon>
        <taxon>Gastropoda</taxon>
        <taxon>Heterobranchia</taxon>
        <taxon>Euthyneura</taxon>
        <taxon>Panpulmonata</taxon>
        <taxon>Sacoglossa</taxon>
        <taxon>Placobranchoidea</taxon>
        <taxon>Plakobranchidae</taxon>
        <taxon>Elysia</taxon>
    </lineage>
</organism>
<keyword evidence="2" id="KW-0812">Transmembrane</keyword>
<dbReference type="EMBL" id="BMAT01011725">
    <property type="protein sequence ID" value="GFR77964.1"/>
    <property type="molecule type" value="Genomic_DNA"/>
</dbReference>
<keyword evidence="2" id="KW-1133">Transmembrane helix</keyword>
<feature type="transmembrane region" description="Helical" evidence="2">
    <location>
        <begin position="15"/>
        <end position="41"/>
    </location>
</feature>
<evidence type="ECO:0000256" key="1">
    <source>
        <dbReference type="SAM" id="Coils"/>
    </source>
</evidence>
<dbReference type="Pfam" id="PF01145">
    <property type="entry name" value="Band_7"/>
    <property type="match status" value="1"/>
</dbReference>